<dbReference type="AlphaFoldDB" id="A0A7Z9BM15"/>
<organism evidence="1 2">
    <name type="scientific">Planktothrix serta PCC 8927</name>
    <dbReference type="NCBI Taxonomy" id="671068"/>
    <lineage>
        <taxon>Bacteria</taxon>
        <taxon>Bacillati</taxon>
        <taxon>Cyanobacteriota</taxon>
        <taxon>Cyanophyceae</taxon>
        <taxon>Oscillatoriophycideae</taxon>
        <taxon>Oscillatoriales</taxon>
        <taxon>Microcoleaceae</taxon>
        <taxon>Planktothrix</taxon>
    </lineage>
</organism>
<accession>A0A7Z9BM15</accession>
<comment type="caution">
    <text evidence="1">The sequence shown here is derived from an EMBL/GenBank/DDBJ whole genome shotgun (WGS) entry which is preliminary data.</text>
</comment>
<gene>
    <name evidence="1" type="ORF">PL8927_290026</name>
</gene>
<dbReference type="EMBL" id="CZCU02000101">
    <property type="protein sequence ID" value="VXD14634.1"/>
    <property type="molecule type" value="Genomic_DNA"/>
</dbReference>
<dbReference type="OrthoDB" id="9797348at2"/>
<dbReference type="RefSeq" id="WP_083618907.1">
    <property type="nucleotide sequence ID" value="NZ_LR734846.1"/>
</dbReference>
<evidence type="ECO:0000313" key="1">
    <source>
        <dbReference type="EMBL" id="VXD14634.1"/>
    </source>
</evidence>
<keyword evidence="2" id="KW-1185">Reference proteome</keyword>
<reference evidence="1" key="1">
    <citation type="submission" date="2019-10" db="EMBL/GenBank/DDBJ databases">
        <authorList>
            <consortium name="Genoscope - CEA"/>
            <person name="William W."/>
        </authorList>
    </citation>
    <scope>NUCLEOTIDE SEQUENCE [LARGE SCALE GENOMIC DNA]</scope>
    <source>
        <strain evidence="1">BBR_PRJEB10992</strain>
    </source>
</reference>
<protein>
    <submittedName>
        <fullName evidence="1">Uncharacterized protein</fullName>
    </submittedName>
</protein>
<proteinExistence type="predicted"/>
<dbReference type="Proteomes" id="UP000184550">
    <property type="component" value="Unassembled WGS sequence"/>
</dbReference>
<sequence>MIKFNPPPEPPDFDQKVRKPGKIWLDKNPDKKEFPSYWTNFKSDLADGFGNLCGYSAIYDLNGTVDHYFCCRNHRNLAYEWSNYRYASGWINSSKQTLDDQVLDPFQVGDDWFEIILPSLQLVLTNQVPPEELERAAFTLERLHLRDDERVIRQRCAWYRCYLAGEITLAGLEKKAPLIARAVRKQLTSNDSININGDKLL</sequence>
<name>A0A7Z9BM15_9CYAN</name>
<evidence type="ECO:0000313" key="2">
    <source>
        <dbReference type="Proteomes" id="UP000184550"/>
    </source>
</evidence>